<dbReference type="Pfam" id="PF02870">
    <property type="entry name" value="Methyltransf_1N"/>
    <property type="match status" value="1"/>
</dbReference>
<sequence length="194" mass="21305">MSEYRSAVYASPIGELLLVAGPRGLLRLAFVADREQGASHPNAESLTRTIAGVEESLGTRVAPDSLFDDDAVARRYLDQTREELEEYFSGARREFDIRLDWGLARGFFREVAVYLPRIPYATVATYSEVAADLGRPRAARAVGTACAKNPIPLISPCHRVVRTDGQWGNYAGGTDVKERLLTFEEQIAADAGRA</sequence>
<dbReference type="GO" id="GO:0003908">
    <property type="term" value="F:methylated-DNA-[protein]-cysteine S-methyltransferase activity"/>
    <property type="evidence" value="ECO:0007669"/>
    <property type="project" value="UniProtKB-EC"/>
</dbReference>
<dbReference type="InterPro" id="IPR014048">
    <property type="entry name" value="MethylDNA_cys_MeTrfase_DNA-bd"/>
</dbReference>
<dbReference type="InterPro" id="IPR036631">
    <property type="entry name" value="MGMT_N_sf"/>
</dbReference>
<gene>
    <name evidence="11" type="ORF">HMPREF9233_00086</name>
</gene>
<dbReference type="InterPro" id="IPR036217">
    <property type="entry name" value="MethylDNA_cys_MeTrfase_DNAb"/>
</dbReference>
<evidence type="ECO:0000259" key="9">
    <source>
        <dbReference type="Pfam" id="PF01035"/>
    </source>
</evidence>
<evidence type="ECO:0000313" key="12">
    <source>
        <dbReference type="Proteomes" id="UP000009888"/>
    </source>
</evidence>
<keyword evidence="5 11" id="KW-0808">Transferase</keyword>
<dbReference type="Gene3D" id="1.10.10.10">
    <property type="entry name" value="Winged helix-like DNA-binding domain superfamily/Winged helix DNA-binding domain"/>
    <property type="match status" value="1"/>
</dbReference>
<proteinExistence type="inferred from homology"/>
<dbReference type="STRING" id="202789.GCA_001457435_00156"/>
<comment type="catalytic activity">
    <reaction evidence="1">
        <text>a 4-O-methyl-thymidine in DNA + L-cysteinyl-[protein] = a thymidine in DNA + S-methyl-L-cysteinyl-[protein]</text>
        <dbReference type="Rhea" id="RHEA:53428"/>
        <dbReference type="Rhea" id="RHEA-COMP:10131"/>
        <dbReference type="Rhea" id="RHEA-COMP:10132"/>
        <dbReference type="Rhea" id="RHEA-COMP:13555"/>
        <dbReference type="Rhea" id="RHEA-COMP:13556"/>
        <dbReference type="ChEBI" id="CHEBI:29950"/>
        <dbReference type="ChEBI" id="CHEBI:82612"/>
        <dbReference type="ChEBI" id="CHEBI:137386"/>
        <dbReference type="ChEBI" id="CHEBI:137387"/>
        <dbReference type="EC" id="2.1.1.63"/>
    </reaction>
</comment>
<dbReference type="eggNOG" id="COG0350">
    <property type="taxonomic scope" value="Bacteria"/>
</dbReference>
<dbReference type="GO" id="GO:0006281">
    <property type="term" value="P:DNA repair"/>
    <property type="evidence" value="ECO:0007669"/>
    <property type="project" value="UniProtKB-KW"/>
</dbReference>
<dbReference type="SUPFAM" id="SSF46767">
    <property type="entry name" value="Methylated DNA-protein cysteine methyltransferase, C-terminal domain"/>
    <property type="match status" value="1"/>
</dbReference>
<dbReference type="PANTHER" id="PTHR10815:SF13">
    <property type="entry name" value="METHYLATED-DNA--PROTEIN-CYSTEINE METHYLTRANSFERASE"/>
    <property type="match status" value="1"/>
</dbReference>
<dbReference type="InterPro" id="IPR008332">
    <property type="entry name" value="MethylG_MeTrfase_N"/>
</dbReference>
<evidence type="ECO:0000256" key="6">
    <source>
        <dbReference type="ARBA" id="ARBA00022763"/>
    </source>
</evidence>
<dbReference type="NCBIfam" id="TIGR00589">
    <property type="entry name" value="ogt"/>
    <property type="match status" value="1"/>
</dbReference>
<comment type="caution">
    <text evidence="11">The sequence shown here is derived from an EMBL/GenBank/DDBJ whole genome shotgun (WGS) entry which is preliminary data.</text>
</comment>
<evidence type="ECO:0000313" key="11">
    <source>
        <dbReference type="EMBL" id="EKU95998.1"/>
    </source>
</evidence>
<dbReference type="Pfam" id="PF01035">
    <property type="entry name" value="DNA_binding_1"/>
    <property type="match status" value="1"/>
</dbReference>
<keyword evidence="12" id="KW-1185">Reference proteome</keyword>
<evidence type="ECO:0000256" key="5">
    <source>
        <dbReference type="ARBA" id="ARBA00022679"/>
    </source>
</evidence>
<evidence type="ECO:0000256" key="1">
    <source>
        <dbReference type="ARBA" id="ARBA00001286"/>
    </source>
</evidence>
<dbReference type="InterPro" id="IPR036388">
    <property type="entry name" value="WH-like_DNA-bd_sf"/>
</dbReference>
<dbReference type="Proteomes" id="UP000009888">
    <property type="component" value="Unassembled WGS sequence"/>
</dbReference>
<comment type="catalytic activity">
    <reaction evidence="8">
        <text>a 6-O-methyl-2'-deoxyguanosine in DNA + L-cysteinyl-[protein] = S-methyl-L-cysteinyl-[protein] + a 2'-deoxyguanosine in DNA</text>
        <dbReference type="Rhea" id="RHEA:24000"/>
        <dbReference type="Rhea" id="RHEA-COMP:10131"/>
        <dbReference type="Rhea" id="RHEA-COMP:10132"/>
        <dbReference type="Rhea" id="RHEA-COMP:11367"/>
        <dbReference type="Rhea" id="RHEA-COMP:11368"/>
        <dbReference type="ChEBI" id="CHEBI:29950"/>
        <dbReference type="ChEBI" id="CHEBI:82612"/>
        <dbReference type="ChEBI" id="CHEBI:85445"/>
        <dbReference type="ChEBI" id="CHEBI:85448"/>
        <dbReference type="EC" id="2.1.1.63"/>
    </reaction>
</comment>
<dbReference type="GO" id="GO:0032259">
    <property type="term" value="P:methylation"/>
    <property type="evidence" value="ECO:0007669"/>
    <property type="project" value="UniProtKB-KW"/>
</dbReference>
<accession>K9EH71</accession>
<dbReference type="EC" id="2.1.1.63" evidence="3"/>
<feature type="domain" description="Methylated-DNA-[protein]-cysteine S-methyltransferase DNA binding" evidence="9">
    <location>
        <begin position="107"/>
        <end position="185"/>
    </location>
</feature>
<dbReference type="PANTHER" id="PTHR10815">
    <property type="entry name" value="METHYLATED-DNA--PROTEIN-CYSTEINE METHYLTRANSFERASE"/>
    <property type="match status" value="1"/>
</dbReference>
<evidence type="ECO:0000256" key="7">
    <source>
        <dbReference type="ARBA" id="ARBA00023204"/>
    </source>
</evidence>
<dbReference type="SUPFAM" id="SSF53155">
    <property type="entry name" value="Methylated DNA-protein cysteine methyltransferase domain"/>
    <property type="match status" value="1"/>
</dbReference>
<name>K9EH71_9ACTO</name>
<dbReference type="AlphaFoldDB" id="K9EH71"/>
<dbReference type="FunFam" id="1.10.10.10:FF:000214">
    <property type="entry name" value="Methylated-DNA--protein-cysteine methyltransferase"/>
    <property type="match status" value="1"/>
</dbReference>
<keyword evidence="7" id="KW-0234">DNA repair</keyword>
<comment type="similarity">
    <text evidence="2">Belongs to the MGMT family.</text>
</comment>
<reference evidence="11 12" key="1">
    <citation type="submission" date="2012-09" db="EMBL/GenBank/DDBJ databases">
        <title>The Genome Sequence of Actinobaculum massiliae ACS-171-V-COL2.</title>
        <authorList>
            <consortium name="The Broad Institute Genome Sequencing Platform"/>
            <person name="Earl A."/>
            <person name="Ward D."/>
            <person name="Feldgarden M."/>
            <person name="Gevers D."/>
            <person name="Saerens B."/>
            <person name="Vaneechoutte M."/>
            <person name="Walker B."/>
            <person name="Young S.K."/>
            <person name="Zeng Q."/>
            <person name="Gargeya S."/>
            <person name="Fitzgerald M."/>
            <person name="Haas B."/>
            <person name="Abouelleil A."/>
            <person name="Alvarado L."/>
            <person name="Arachchi H.M."/>
            <person name="Berlin A."/>
            <person name="Chapman S.B."/>
            <person name="Goldberg J."/>
            <person name="Griggs A."/>
            <person name="Gujja S."/>
            <person name="Hansen M."/>
            <person name="Howarth C."/>
            <person name="Imamovic A."/>
            <person name="Larimer J."/>
            <person name="McCowen C."/>
            <person name="Montmayeur A."/>
            <person name="Murphy C."/>
            <person name="Neiman D."/>
            <person name="Pearson M."/>
            <person name="Priest M."/>
            <person name="Roberts A."/>
            <person name="Saif S."/>
            <person name="Shea T."/>
            <person name="Sisk P."/>
            <person name="Sykes S."/>
            <person name="Wortman J."/>
            <person name="Nusbaum C."/>
            <person name="Birren B."/>
        </authorList>
    </citation>
    <scope>NUCLEOTIDE SEQUENCE [LARGE SCALE GENOMIC DNA]</scope>
    <source>
        <strain evidence="12">ACS-171-V-Col2</strain>
    </source>
</reference>
<protein>
    <recommendedName>
        <fullName evidence="3">methylated-DNA--[protein]-cysteine S-methyltransferase</fullName>
        <ecNumber evidence="3">2.1.1.63</ecNumber>
    </recommendedName>
</protein>
<keyword evidence="6" id="KW-0227">DNA damage</keyword>
<feature type="domain" description="Methylguanine DNA methyltransferase ribonuclease-like" evidence="10">
    <location>
        <begin position="7"/>
        <end position="100"/>
    </location>
</feature>
<dbReference type="Gene3D" id="3.30.160.70">
    <property type="entry name" value="Methylated DNA-protein cysteine methyltransferase domain"/>
    <property type="match status" value="1"/>
</dbReference>
<evidence type="ECO:0000256" key="2">
    <source>
        <dbReference type="ARBA" id="ARBA00008711"/>
    </source>
</evidence>
<dbReference type="EMBL" id="AGWL01000001">
    <property type="protein sequence ID" value="EKU95998.1"/>
    <property type="molecule type" value="Genomic_DNA"/>
</dbReference>
<dbReference type="CDD" id="cd06445">
    <property type="entry name" value="ATase"/>
    <property type="match status" value="1"/>
</dbReference>
<evidence type="ECO:0000256" key="4">
    <source>
        <dbReference type="ARBA" id="ARBA00022603"/>
    </source>
</evidence>
<dbReference type="HOGENOM" id="CLU_000445_52_2_11"/>
<evidence type="ECO:0000259" key="10">
    <source>
        <dbReference type="Pfam" id="PF02870"/>
    </source>
</evidence>
<dbReference type="RefSeq" id="WP_007000304.1">
    <property type="nucleotide sequence ID" value="NZ_JH992955.1"/>
</dbReference>
<evidence type="ECO:0000256" key="8">
    <source>
        <dbReference type="ARBA" id="ARBA00049348"/>
    </source>
</evidence>
<organism evidence="11 12">
    <name type="scientific">Actinobaculum massiliense ACS-171-V-Col2</name>
    <dbReference type="NCBI Taxonomy" id="883066"/>
    <lineage>
        <taxon>Bacteria</taxon>
        <taxon>Bacillati</taxon>
        <taxon>Actinomycetota</taxon>
        <taxon>Actinomycetes</taxon>
        <taxon>Actinomycetales</taxon>
        <taxon>Actinomycetaceae</taxon>
        <taxon>Actinobaculum</taxon>
    </lineage>
</organism>
<dbReference type="PATRIC" id="fig|883066.3.peg.89"/>
<keyword evidence="4 11" id="KW-0489">Methyltransferase</keyword>
<evidence type="ECO:0000256" key="3">
    <source>
        <dbReference type="ARBA" id="ARBA00011918"/>
    </source>
</evidence>